<gene>
    <name evidence="2" type="ORF">FME351_LOCUS6363</name>
    <name evidence="3" type="ORF">KIK155_LOCUS24814</name>
    <name evidence="5" type="ORF">TOA249_LOCUS32170</name>
    <name evidence="4" type="ORF">TSG867_LOCUS31271</name>
</gene>
<dbReference type="Proteomes" id="UP000663838">
    <property type="component" value="Unassembled WGS sequence"/>
</dbReference>
<evidence type="ECO:0000313" key="5">
    <source>
        <dbReference type="EMBL" id="CAF4921982.1"/>
    </source>
</evidence>
<feature type="region of interest" description="Disordered" evidence="1">
    <location>
        <begin position="94"/>
        <end position="123"/>
    </location>
</feature>
<reference evidence="4" key="1">
    <citation type="submission" date="2021-02" db="EMBL/GenBank/DDBJ databases">
        <authorList>
            <person name="Nowell W R."/>
        </authorList>
    </citation>
    <scope>NUCLEOTIDE SEQUENCE</scope>
</reference>
<dbReference type="EMBL" id="CAJOBS010007436">
    <property type="protein sequence ID" value="CAF4921982.1"/>
    <property type="molecule type" value="Genomic_DNA"/>
</dbReference>
<sequence length="301" mass="33654">MNRSFIRLVYQFYTVVGNALEYTGIDEITKPDANAIQQQNDLMNNHLRTNSTVDYPDSGIQNLVIKNLEPMVRPIDSHHDDEDLNNPERQLPAAKQVQPPLSRKQQRSGSQPPNDNLPQQDTNTSFKHIQNQTRNIRTSIPSETLLPSSFGWLIIDEIYYAASLSGLKVDGRMGNFQGSISLSQRLRALPSTKRPHNTKKYDGSLIVKIGSTSLSLKETLSTFTDNVPTINPISINPTTSKSDSQDHALLVVVMVHPLQSDVNARDLPTIISRTDICRVVVDDVALDFDALNVRLFAEKIP</sequence>
<accession>A0A821G4B6</accession>
<proteinExistence type="predicted"/>
<dbReference type="Proteomes" id="UP000663869">
    <property type="component" value="Unassembled WGS sequence"/>
</dbReference>
<comment type="caution">
    <text evidence="4">The sequence shown here is derived from an EMBL/GenBank/DDBJ whole genome shotgun (WGS) entry which is preliminary data.</text>
</comment>
<dbReference type="Proteomes" id="UP000663862">
    <property type="component" value="Unassembled WGS sequence"/>
</dbReference>
<dbReference type="EMBL" id="CAJNYU010000525">
    <property type="protein sequence ID" value="CAF3371273.1"/>
    <property type="molecule type" value="Genomic_DNA"/>
</dbReference>
<evidence type="ECO:0000313" key="2">
    <source>
        <dbReference type="EMBL" id="CAF3371273.1"/>
    </source>
</evidence>
<evidence type="ECO:0000313" key="3">
    <source>
        <dbReference type="EMBL" id="CAF3673159.1"/>
    </source>
</evidence>
<evidence type="ECO:0000256" key="1">
    <source>
        <dbReference type="SAM" id="MobiDB-lite"/>
    </source>
</evidence>
<dbReference type="EMBL" id="CAJNYV010004467">
    <property type="protein sequence ID" value="CAF3673159.1"/>
    <property type="molecule type" value="Genomic_DNA"/>
</dbReference>
<feature type="compositionally biased region" description="Polar residues" evidence="1">
    <location>
        <begin position="107"/>
        <end position="123"/>
    </location>
</feature>
<organism evidence="4 6">
    <name type="scientific">Rotaria socialis</name>
    <dbReference type="NCBI Taxonomy" id="392032"/>
    <lineage>
        <taxon>Eukaryota</taxon>
        <taxon>Metazoa</taxon>
        <taxon>Spiralia</taxon>
        <taxon>Gnathifera</taxon>
        <taxon>Rotifera</taxon>
        <taxon>Eurotatoria</taxon>
        <taxon>Bdelloidea</taxon>
        <taxon>Philodinida</taxon>
        <taxon>Philodinidae</taxon>
        <taxon>Rotaria</taxon>
    </lineage>
</organism>
<name>A0A821G4B6_9BILA</name>
<evidence type="ECO:0000313" key="4">
    <source>
        <dbReference type="EMBL" id="CAF4659604.1"/>
    </source>
</evidence>
<dbReference type="EMBL" id="CAJOBQ010005634">
    <property type="protein sequence ID" value="CAF4659604.1"/>
    <property type="molecule type" value="Genomic_DNA"/>
</dbReference>
<dbReference type="Proteomes" id="UP000663865">
    <property type="component" value="Unassembled WGS sequence"/>
</dbReference>
<dbReference type="AlphaFoldDB" id="A0A821G4B6"/>
<protein>
    <submittedName>
        <fullName evidence="4">Uncharacterized protein</fullName>
    </submittedName>
</protein>
<evidence type="ECO:0000313" key="6">
    <source>
        <dbReference type="Proteomes" id="UP000663862"/>
    </source>
</evidence>